<evidence type="ECO:0000313" key="1">
    <source>
        <dbReference type="EMBL" id="KAI6298128.1"/>
    </source>
</evidence>
<dbReference type="EMBL" id="JABSND010000097">
    <property type="protein sequence ID" value="KAI6298128.1"/>
    <property type="molecule type" value="Genomic_DNA"/>
</dbReference>
<protein>
    <submittedName>
        <fullName evidence="1">Uncharacterized protein</fullName>
    </submittedName>
</protein>
<sequence length="154" mass="17028">MPKTLDPYMDQETHEKTGVCWLGNQFYVLTVGSHNVHVKTNTPGLPLLPHSDRPFQRLSGGTHDVLNGTHWGGITLDDIVISSYSGYLNNGNRNGYNITMDDSQGAVDQLMFARGVQTPGFFSLPVCTNLWTTIMQIAKGSRTTEHYPCGVEVE</sequence>
<gene>
    <name evidence="1" type="ORF">MCOR33_005666</name>
</gene>
<comment type="caution">
    <text evidence="1">The sequence shown here is derived from an EMBL/GenBank/DDBJ whole genome shotgun (WGS) entry which is preliminary data.</text>
</comment>
<keyword evidence="2" id="KW-1185">Reference proteome</keyword>
<dbReference type="Proteomes" id="UP001059893">
    <property type="component" value="Unassembled WGS sequence"/>
</dbReference>
<name>A0ABQ8NJY4_PYRGI</name>
<accession>A0ABQ8NJY4</accession>
<evidence type="ECO:0000313" key="2">
    <source>
        <dbReference type="Proteomes" id="UP001059893"/>
    </source>
</evidence>
<proteinExistence type="predicted"/>
<organism evidence="1 2">
    <name type="scientific">Pyricularia grisea</name>
    <name type="common">Crabgrass-specific blast fungus</name>
    <name type="synonym">Magnaporthe grisea</name>
    <dbReference type="NCBI Taxonomy" id="148305"/>
    <lineage>
        <taxon>Eukaryota</taxon>
        <taxon>Fungi</taxon>
        <taxon>Dikarya</taxon>
        <taxon>Ascomycota</taxon>
        <taxon>Pezizomycotina</taxon>
        <taxon>Sordariomycetes</taxon>
        <taxon>Sordariomycetidae</taxon>
        <taxon>Magnaporthales</taxon>
        <taxon>Pyriculariaceae</taxon>
        <taxon>Pyricularia</taxon>
    </lineage>
</organism>
<reference evidence="1" key="1">
    <citation type="submission" date="2021-01" db="EMBL/GenBank/DDBJ databases">
        <title>Deciphering the adaptive evolutionary patterns associated with biogeogrpahic diversity in the finger millet blast pathogen Magnaporthe oryzae in Eastern Africa.</title>
        <authorList>
            <person name="Onyema G."/>
            <person name="Shittu T.A."/>
            <person name="Dodsworth S."/>
            <person name="Devilliers S."/>
            <person name="Muthumeenakshi S."/>
            <person name="Sreenivasaprasad S."/>
        </authorList>
    </citation>
    <scope>NUCLEOTIDE SEQUENCE</scope>
    <source>
        <strain evidence="1">D15/s37</strain>
    </source>
</reference>